<comment type="similarity">
    <text evidence="2">Belongs to the YajC family.</text>
</comment>
<protein>
    <submittedName>
        <fullName evidence="11">Preprotein translocase, YajC subunit</fullName>
    </submittedName>
</protein>
<evidence type="ECO:0000256" key="7">
    <source>
        <dbReference type="ARBA" id="ARBA00022989"/>
    </source>
</evidence>
<dbReference type="RefSeq" id="WP_005956830.1">
    <property type="nucleotide sequence ID" value="NZ_CABJAL010000002.1"/>
</dbReference>
<accession>A0A133PP88</accession>
<feature type="transmembrane region" description="Helical" evidence="10">
    <location>
        <begin position="6"/>
        <end position="24"/>
    </location>
</feature>
<dbReference type="SMART" id="SM01323">
    <property type="entry name" value="YajC"/>
    <property type="match status" value="1"/>
</dbReference>
<evidence type="ECO:0000256" key="2">
    <source>
        <dbReference type="ARBA" id="ARBA00006742"/>
    </source>
</evidence>
<evidence type="ECO:0000256" key="9">
    <source>
        <dbReference type="ARBA" id="ARBA00023136"/>
    </source>
</evidence>
<comment type="caution">
    <text evidence="11">The sequence shown here is derived from an EMBL/GenBank/DDBJ whole genome shotgun (WGS) entry which is preliminary data.</text>
</comment>
<dbReference type="NCBIfam" id="TIGR00739">
    <property type="entry name" value="yajC"/>
    <property type="match status" value="1"/>
</dbReference>
<evidence type="ECO:0000256" key="4">
    <source>
        <dbReference type="ARBA" id="ARBA00022475"/>
    </source>
</evidence>
<proteinExistence type="inferred from homology"/>
<evidence type="ECO:0000313" key="12">
    <source>
        <dbReference type="Proteomes" id="UP000070174"/>
    </source>
</evidence>
<keyword evidence="6" id="KW-0653">Protein transport</keyword>
<evidence type="ECO:0000256" key="1">
    <source>
        <dbReference type="ARBA" id="ARBA00004162"/>
    </source>
</evidence>
<keyword evidence="8" id="KW-0811">Translocation</keyword>
<dbReference type="AlphaFoldDB" id="A0A133PP88"/>
<dbReference type="InterPro" id="IPR003849">
    <property type="entry name" value="Preprotein_translocase_YajC"/>
</dbReference>
<keyword evidence="5 10" id="KW-0812">Transmembrane</keyword>
<sequence length="99" mass="11426">MNQNAMLNFIPLILMFVVFYFFVIRPQKKKANEINEMRENLKVGDKIITIGGIIGKIILVKEDYLVIETSSDNTKIEVMKWGINGTYKKNADLKDAEEE</sequence>
<dbReference type="GO" id="GO:0015031">
    <property type="term" value="P:protein transport"/>
    <property type="evidence" value="ECO:0007669"/>
    <property type="project" value="UniProtKB-KW"/>
</dbReference>
<organism evidence="11">
    <name type="scientific">Peptoniphilus harei</name>
    <dbReference type="NCBI Taxonomy" id="54005"/>
    <lineage>
        <taxon>Bacteria</taxon>
        <taxon>Bacillati</taxon>
        <taxon>Bacillota</taxon>
        <taxon>Tissierellia</taxon>
        <taxon>Tissierellales</taxon>
        <taxon>Peptoniphilaceae</taxon>
        <taxon>Peptoniphilus</taxon>
    </lineage>
</organism>
<evidence type="ECO:0000256" key="8">
    <source>
        <dbReference type="ARBA" id="ARBA00023010"/>
    </source>
</evidence>
<dbReference type="PATRIC" id="fig|54005.3.peg.899"/>
<keyword evidence="7 10" id="KW-1133">Transmembrane helix</keyword>
<dbReference type="Proteomes" id="UP000070174">
    <property type="component" value="Unassembled WGS sequence"/>
</dbReference>
<dbReference type="GO" id="GO:0005886">
    <property type="term" value="C:plasma membrane"/>
    <property type="evidence" value="ECO:0007669"/>
    <property type="project" value="UniProtKB-SubCell"/>
</dbReference>
<reference evidence="11 12" key="1">
    <citation type="submission" date="2016-01" db="EMBL/GenBank/DDBJ databases">
        <authorList>
            <person name="Oliw E.H."/>
        </authorList>
    </citation>
    <scope>NUCLEOTIDE SEQUENCE [LARGE SCALE GENOMIC DNA]</scope>
    <source>
        <strain evidence="11 12">CMW7756A</strain>
    </source>
</reference>
<dbReference type="PANTHER" id="PTHR33909">
    <property type="entry name" value="SEC TRANSLOCON ACCESSORY COMPLEX SUBUNIT YAJC"/>
    <property type="match status" value="1"/>
</dbReference>
<gene>
    <name evidence="11" type="ORF">HMPREF3229_00914</name>
</gene>
<evidence type="ECO:0000256" key="5">
    <source>
        <dbReference type="ARBA" id="ARBA00022692"/>
    </source>
</evidence>
<keyword evidence="3" id="KW-0813">Transport</keyword>
<dbReference type="PANTHER" id="PTHR33909:SF1">
    <property type="entry name" value="SEC TRANSLOCON ACCESSORY COMPLEX SUBUNIT YAJC"/>
    <property type="match status" value="1"/>
</dbReference>
<keyword evidence="4" id="KW-1003">Cell membrane</keyword>
<evidence type="ECO:0000256" key="6">
    <source>
        <dbReference type="ARBA" id="ARBA00022927"/>
    </source>
</evidence>
<dbReference type="PRINTS" id="PR01853">
    <property type="entry name" value="YAJCTRNLCASE"/>
</dbReference>
<keyword evidence="9 10" id="KW-0472">Membrane</keyword>
<evidence type="ECO:0000313" key="11">
    <source>
        <dbReference type="EMBL" id="KXA30451.1"/>
    </source>
</evidence>
<dbReference type="Pfam" id="PF02699">
    <property type="entry name" value="YajC"/>
    <property type="match status" value="1"/>
</dbReference>
<evidence type="ECO:0000256" key="10">
    <source>
        <dbReference type="SAM" id="Phobius"/>
    </source>
</evidence>
<evidence type="ECO:0000256" key="3">
    <source>
        <dbReference type="ARBA" id="ARBA00022448"/>
    </source>
</evidence>
<dbReference type="EMBL" id="LRQE01000025">
    <property type="protein sequence ID" value="KXA30451.1"/>
    <property type="molecule type" value="Genomic_DNA"/>
</dbReference>
<comment type="subcellular location">
    <subcellularLocation>
        <location evidence="1">Cell membrane</location>
        <topology evidence="1">Single-pass membrane protein</topology>
    </subcellularLocation>
</comment>
<name>A0A133PP88_9FIRM</name>